<evidence type="ECO:0000313" key="2">
    <source>
        <dbReference type="Proteomes" id="UP000799754"/>
    </source>
</evidence>
<accession>A0ACB6RX60</accession>
<gene>
    <name evidence="1" type="ORF">BU25DRAFT_411721</name>
</gene>
<comment type="caution">
    <text evidence="1">The sequence shown here is derived from an EMBL/GenBank/DDBJ whole genome shotgun (WGS) entry which is preliminary data.</text>
</comment>
<keyword evidence="2" id="KW-1185">Reference proteome</keyword>
<protein>
    <submittedName>
        <fullName evidence="1">Uncharacterized protein</fullName>
    </submittedName>
</protein>
<reference evidence="1" key="1">
    <citation type="journal article" date="2020" name="Stud. Mycol.">
        <title>101 Dothideomycetes genomes: a test case for predicting lifestyles and emergence of pathogens.</title>
        <authorList>
            <person name="Haridas S."/>
            <person name="Albert R."/>
            <person name="Binder M."/>
            <person name="Bloem J."/>
            <person name="Labutti K."/>
            <person name="Salamov A."/>
            <person name="Andreopoulos B."/>
            <person name="Baker S."/>
            <person name="Barry K."/>
            <person name="Bills G."/>
            <person name="Bluhm B."/>
            <person name="Cannon C."/>
            <person name="Castanera R."/>
            <person name="Culley D."/>
            <person name="Daum C."/>
            <person name="Ezra D."/>
            <person name="Gonzalez J."/>
            <person name="Henrissat B."/>
            <person name="Kuo A."/>
            <person name="Liang C."/>
            <person name="Lipzen A."/>
            <person name="Lutzoni F."/>
            <person name="Magnuson J."/>
            <person name="Mondo S."/>
            <person name="Nolan M."/>
            <person name="Ohm R."/>
            <person name="Pangilinan J."/>
            <person name="Park H.-J."/>
            <person name="Ramirez L."/>
            <person name="Alfaro M."/>
            <person name="Sun H."/>
            <person name="Tritt A."/>
            <person name="Yoshinaga Y."/>
            <person name="Zwiers L.-H."/>
            <person name="Turgeon B."/>
            <person name="Goodwin S."/>
            <person name="Spatafora J."/>
            <person name="Crous P."/>
            <person name="Grigoriev I."/>
        </authorList>
    </citation>
    <scope>NUCLEOTIDE SEQUENCE</scope>
    <source>
        <strain evidence="1">CBS 525.71</strain>
    </source>
</reference>
<dbReference type="Proteomes" id="UP000799754">
    <property type="component" value="Unassembled WGS sequence"/>
</dbReference>
<proteinExistence type="predicted"/>
<evidence type="ECO:0000313" key="1">
    <source>
        <dbReference type="EMBL" id="KAF2626308.1"/>
    </source>
</evidence>
<dbReference type="EMBL" id="MU006721">
    <property type="protein sequence ID" value="KAF2626308.1"/>
    <property type="molecule type" value="Genomic_DNA"/>
</dbReference>
<name>A0ACB6RX60_9PLEO</name>
<organism evidence="1 2">
    <name type="scientific">Macroventuria anomochaeta</name>
    <dbReference type="NCBI Taxonomy" id="301207"/>
    <lineage>
        <taxon>Eukaryota</taxon>
        <taxon>Fungi</taxon>
        <taxon>Dikarya</taxon>
        <taxon>Ascomycota</taxon>
        <taxon>Pezizomycotina</taxon>
        <taxon>Dothideomycetes</taxon>
        <taxon>Pleosporomycetidae</taxon>
        <taxon>Pleosporales</taxon>
        <taxon>Pleosporineae</taxon>
        <taxon>Didymellaceae</taxon>
        <taxon>Macroventuria</taxon>
    </lineage>
</organism>
<sequence length="56" mass="6539">MVFMFAVRAISFVLPLKFVLIVGCQSTGRRRVRVYQLLSNLLAQNLVVAMRWRRTI</sequence>